<dbReference type="EMBL" id="OKRB01000122">
    <property type="protein sequence ID" value="SPE28006.1"/>
    <property type="molecule type" value="Genomic_DNA"/>
</dbReference>
<dbReference type="OrthoDB" id="9800974at2"/>
<dbReference type="PIRSF" id="PIRSF001084">
    <property type="entry name" value="B-galactosidase"/>
    <property type="match status" value="1"/>
</dbReference>
<dbReference type="InterPro" id="IPR013738">
    <property type="entry name" value="Beta_galactosidase_Trimer"/>
</dbReference>
<dbReference type="GO" id="GO:0009341">
    <property type="term" value="C:beta-galactosidase complex"/>
    <property type="evidence" value="ECO:0007669"/>
    <property type="project" value="InterPro"/>
</dbReference>
<dbReference type="InterPro" id="IPR013529">
    <property type="entry name" value="Glyco_hydro_42_N"/>
</dbReference>
<dbReference type="InterPro" id="IPR013780">
    <property type="entry name" value="Glyco_hydro_b"/>
</dbReference>
<organism evidence="13 14">
    <name type="scientific">Candidatus Sulfuritelmatomonas gaucii</name>
    <dbReference type="NCBI Taxonomy" id="2043161"/>
    <lineage>
        <taxon>Bacteria</taxon>
        <taxon>Pseudomonadati</taxon>
        <taxon>Acidobacteriota</taxon>
        <taxon>Terriglobia</taxon>
        <taxon>Terriglobales</taxon>
        <taxon>Acidobacteriaceae</taxon>
        <taxon>Candidatus Sulfuritelmatomonas</taxon>
    </lineage>
</organism>
<keyword evidence="6" id="KW-0862">Zinc</keyword>
<gene>
    <name evidence="13" type="ORF">SBA5_620003</name>
</gene>
<evidence type="ECO:0000256" key="9">
    <source>
        <dbReference type="PIRSR" id="PIRSR001084-2"/>
    </source>
</evidence>
<dbReference type="Gene3D" id="3.20.20.80">
    <property type="entry name" value="Glycosidases"/>
    <property type="match status" value="1"/>
</dbReference>
<evidence type="ECO:0000256" key="6">
    <source>
        <dbReference type="ARBA" id="ARBA00022833"/>
    </source>
</evidence>
<evidence type="ECO:0000256" key="7">
    <source>
        <dbReference type="ARBA" id="ARBA00023295"/>
    </source>
</evidence>
<dbReference type="Pfam" id="PF08533">
    <property type="entry name" value="Glyco_hydro_42C"/>
    <property type="match status" value="1"/>
</dbReference>
<dbReference type="Proteomes" id="UP000239735">
    <property type="component" value="Unassembled WGS sequence"/>
</dbReference>
<dbReference type="InterPro" id="IPR003476">
    <property type="entry name" value="Glyco_hydro_42"/>
</dbReference>
<sequence length="749" mass="82724">MNAQPWRPPNPGGLTLCGDKLIPKENPKKLNRRTFNQLAGLAGLNSIMGRRLFAAVAPGAQNPTENSARGLPARYLVGAAYYPEWWPSTEWEIDFGQMRDLGINAVRMGEFAWASFEPSQGKFEFGWMDRAIEIARRNGIGTVLGTPTASVPPWLFQQYPDVLSGNQLGLYTYGGRKGYNTNSPHYLDACARVVNALADHYGKNPGVIGWQLDNEPGNPFQEYDPVSEKAFQEWLKKRYGTLDELNRVWNGAFWSNMFTDWSQIHFPTNSAEGGWQPAISLDYRRFFSDSFLNHLHRQADILHAKTENQFVLTNWSSPTGAVDAFTAGAEFLDASAWDNYVSAPGLSRFQRQYTAGYLSDFTRCAGPHQRFICAEQNAYVPPNAPTEGLRLQAYTDLAHGSHGQLYFEWRRPAAGGEEHRPSFIKGFDGNINPAKPMLEQIAKEMARLGPRLANATTRSDIAVLYDYPNAWAQGSGGIGDPHPRYGGEVQAFYGGLKVLRRNMDLIPLSTDLAEYKVVVAPNLRLIDDATVERLKQFVQQGGTLVLNYRAATQKMDNSMRLTLAPGPFAEIAGVQSVAILDLFEYNAQNNNLDAKLQDALGIEFSGGDSVFRTRTAIESLVLHGAETIATVRGGGPMEGQPAVTRNRHGSGWVFYAGCDSTDDAFYESVAQAVGSACGLTPLIEAPAGVEVTSRQDSESIYYFLLNFTETAHDKIELPHPMDDLIHDQRGITQLSLGPFDVAVLASRAP</sequence>
<feature type="binding site" evidence="9">
    <location>
        <position position="214"/>
    </location>
    <ligand>
        <name>substrate</name>
    </ligand>
</feature>
<dbReference type="PANTHER" id="PTHR36447">
    <property type="entry name" value="BETA-GALACTOSIDASE GANA"/>
    <property type="match status" value="1"/>
</dbReference>
<evidence type="ECO:0000259" key="11">
    <source>
        <dbReference type="Pfam" id="PF08532"/>
    </source>
</evidence>
<reference evidence="14" key="1">
    <citation type="submission" date="2018-02" db="EMBL/GenBank/DDBJ databases">
        <authorList>
            <person name="Hausmann B."/>
        </authorList>
    </citation>
    <scope>NUCLEOTIDE SEQUENCE [LARGE SCALE GENOMIC DNA]</scope>
    <source>
        <strain evidence="14">Peat soil MAG SbA5</strain>
    </source>
</reference>
<dbReference type="EC" id="3.2.1.23" evidence="3"/>
<dbReference type="Pfam" id="PF02449">
    <property type="entry name" value="Glyco_hydro_42"/>
    <property type="match status" value="1"/>
</dbReference>
<feature type="domain" description="Beta-galactosidase trimerisation" evidence="11">
    <location>
        <begin position="460"/>
        <end position="669"/>
    </location>
</feature>
<dbReference type="SUPFAM" id="SSF52317">
    <property type="entry name" value="Class I glutamine amidotransferase-like"/>
    <property type="match status" value="1"/>
</dbReference>
<protein>
    <recommendedName>
        <fullName evidence="3">beta-galactosidase</fullName>
        <ecNumber evidence="3">3.2.1.23</ecNumber>
    </recommendedName>
</protein>
<dbReference type="Gene3D" id="3.40.50.880">
    <property type="match status" value="1"/>
</dbReference>
<dbReference type="GO" id="GO:0006012">
    <property type="term" value="P:galactose metabolic process"/>
    <property type="evidence" value="ECO:0007669"/>
    <property type="project" value="InterPro"/>
</dbReference>
<feature type="active site" description="Nucleophile" evidence="8">
    <location>
        <position position="375"/>
    </location>
</feature>
<evidence type="ECO:0000256" key="4">
    <source>
        <dbReference type="ARBA" id="ARBA00022723"/>
    </source>
</evidence>
<dbReference type="AlphaFoldDB" id="A0A2N9LXT3"/>
<evidence type="ECO:0000313" key="13">
    <source>
        <dbReference type="EMBL" id="SPE28006.1"/>
    </source>
</evidence>
<evidence type="ECO:0000259" key="10">
    <source>
        <dbReference type="Pfam" id="PF02449"/>
    </source>
</evidence>
<dbReference type="Gene3D" id="2.60.40.1180">
    <property type="entry name" value="Golgi alpha-mannosidase II"/>
    <property type="match status" value="1"/>
</dbReference>
<comment type="similarity">
    <text evidence="2">Belongs to the glycosyl hydrolase 42 family.</text>
</comment>
<feature type="binding site" evidence="9">
    <location>
        <position position="176"/>
    </location>
    <ligand>
        <name>substrate</name>
    </ligand>
</feature>
<keyword evidence="7 13" id="KW-0326">Glycosidase</keyword>
<feature type="domain" description="Beta-galactosidase C-terminal" evidence="12">
    <location>
        <begin position="688"/>
        <end position="744"/>
    </location>
</feature>
<comment type="catalytic activity">
    <reaction evidence="1">
        <text>Hydrolysis of terminal non-reducing beta-D-galactose residues in beta-D-galactosides.</text>
        <dbReference type="EC" id="3.2.1.23"/>
    </reaction>
</comment>
<evidence type="ECO:0000256" key="3">
    <source>
        <dbReference type="ARBA" id="ARBA00012756"/>
    </source>
</evidence>
<evidence type="ECO:0000256" key="5">
    <source>
        <dbReference type="ARBA" id="ARBA00022801"/>
    </source>
</evidence>
<evidence type="ECO:0000313" key="14">
    <source>
        <dbReference type="Proteomes" id="UP000239735"/>
    </source>
</evidence>
<evidence type="ECO:0000256" key="8">
    <source>
        <dbReference type="PIRSR" id="PIRSR001084-1"/>
    </source>
</evidence>
<dbReference type="InterPro" id="IPR017853">
    <property type="entry name" value="GH"/>
</dbReference>
<dbReference type="CDD" id="cd03143">
    <property type="entry name" value="A4_beta-galactosidase_middle_domain"/>
    <property type="match status" value="1"/>
</dbReference>
<dbReference type="SUPFAM" id="SSF51445">
    <property type="entry name" value="(Trans)glycosidases"/>
    <property type="match status" value="1"/>
</dbReference>
<feature type="active site" description="Proton donor" evidence="8">
    <location>
        <position position="215"/>
    </location>
</feature>
<keyword evidence="4" id="KW-0479">Metal-binding</keyword>
<feature type="domain" description="Glycoside hydrolase family 42 N-terminal" evidence="10">
    <location>
        <begin position="81"/>
        <end position="419"/>
    </location>
</feature>
<dbReference type="GO" id="GO:0046872">
    <property type="term" value="F:metal ion binding"/>
    <property type="evidence" value="ECO:0007669"/>
    <property type="project" value="UniProtKB-KW"/>
</dbReference>
<name>A0A2N9LXT3_9BACT</name>
<accession>A0A2N9LXT3</accession>
<dbReference type="GO" id="GO:0004565">
    <property type="term" value="F:beta-galactosidase activity"/>
    <property type="evidence" value="ECO:0007669"/>
    <property type="project" value="UniProtKB-EC"/>
</dbReference>
<dbReference type="PANTHER" id="PTHR36447:SF2">
    <property type="entry name" value="BETA-GALACTOSIDASE YESZ"/>
    <property type="match status" value="1"/>
</dbReference>
<evidence type="ECO:0000259" key="12">
    <source>
        <dbReference type="Pfam" id="PF08533"/>
    </source>
</evidence>
<evidence type="ECO:0000256" key="1">
    <source>
        <dbReference type="ARBA" id="ARBA00001412"/>
    </source>
</evidence>
<keyword evidence="5 13" id="KW-0378">Hydrolase</keyword>
<dbReference type="Pfam" id="PF08532">
    <property type="entry name" value="Glyco_hydro_42M"/>
    <property type="match status" value="1"/>
</dbReference>
<evidence type="ECO:0000256" key="2">
    <source>
        <dbReference type="ARBA" id="ARBA00005940"/>
    </source>
</evidence>
<dbReference type="InterPro" id="IPR013739">
    <property type="entry name" value="Beta_galactosidase_C"/>
</dbReference>
<proteinExistence type="inferred from homology"/>
<dbReference type="InterPro" id="IPR029062">
    <property type="entry name" value="Class_I_gatase-like"/>
</dbReference>